<dbReference type="OrthoDB" id="9800184at2"/>
<dbReference type="Gene3D" id="3.30.465.10">
    <property type="match status" value="1"/>
</dbReference>
<dbReference type="GO" id="GO:0016899">
    <property type="term" value="F:oxidoreductase activity, acting on the CH-OH group of donors, oxygen as acceptor"/>
    <property type="evidence" value="ECO:0007669"/>
    <property type="project" value="InterPro"/>
</dbReference>
<evidence type="ECO:0000259" key="1">
    <source>
        <dbReference type="PROSITE" id="PS51387"/>
    </source>
</evidence>
<sequence length="504" mass="55090">MPPILHESHQKQWQNWHQTYNQKLELLVDVWNADASQSTTEGYADTTRGLQRLIARALREGLELRALGAGWSFSTAPATSGILVNTKPLNYLFPSPRTHPSYAGSRENLLFVQCGNSIAELNHFLMAKMGKALPTSGASNGQTIAGAIATGTHGSSLDFGAMQDFVAGLHIVVSPERHVWLERASVPTISDDIPQQLGAELVRDDALFNAALVSLGSFGIVHGVLIVVEDLYHLQAFRQRMPLTEGLWRAMDQLDFSGVQLPGPSGQKPYHFQVVINPNDLQGGAYVTSMYKHAQCPPGSKSPSPGGKLTQGDSALEIVGVLTDKVSDLTIPVLAKLLDRFYGEYSNICGTPGELFTDTTTRGKAFGSALGIPLGQVRKTVETAMAINHEYPFPGLLALRYALPSKAPLAFTHHAPMTCVLDIDGAASARTKTFCQKVWEQLTARQVPYTLHWGKINDLDGARVRSMYGPERIGTWRRAREALLHRPELRATFANDYLRTLGLA</sequence>
<dbReference type="GO" id="GO:0071949">
    <property type="term" value="F:FAD binding"/>
    <property type="evidence" value="ECO:0007669"/>
    <property type="project" value="InterPro"/>
</dbReference>
<gene>
    <name evidence="2" type="ORF">D7V88_03360</name>
</gene>
<dbReference type="PANTHER" id="PTHR43762">
    <property type="entry name" value="L-GULONOLACTONE OXIDASE"/>
    <property type="match status" value="1"/>
</dbReference>
<keyword evidence="3" id="KW-1185">Reference proteome</keyword>
<dbReference type="AlphaFoldDB" id="A0A3A8JDZ5"/>
<name>A0A3A8JDZ5_9BACT</name>
<comment type="caution">
    <text evidence="2">The sequence shown here is derived from an EMBL/GenBank/DDBJ whole genome shotgun (WGS) entry which is preliminary data.</text>
</comment>
<feature type="domain" description="FAD-binding PCMH-type" evidence="1">
    <location>
        <begin position="33"/>
        <end position="231"/>
    </location>
</feature>
<protein>
    <submittedName>
        <fullName evidence="2">FAD-binding protein</fullName>
    </submittedName>
</protein>
<dbReference type="InterPro" id="IPR006094">
    <property type="entry name" value="Oxid_FAD_bind_N"/>
</dbReference>
<organism evidence="2 3">
    <name type="scientific">Corallococcus terminator</name>
    <dbReference type="NCBI Taxonomy" id="2316733"/>
    <lineage>
        <taxon>Bacteria</taxon>
        <taxon>Pseudomonadati</taxon>
        <taxon>Myxococcota</taxon>
        <taxon>Myxococcia</taxon>
        <taxon>Myxococcales</taxon>
        <taxon>Cystobacterineae</taxon>
        <taxon>Myxococcaceae</taxon>
        <taxon>Corallococcus</taxon>
    </lineage>
</organism>
<accession>A0A3A8JDZ5</accession>
<dbReference type="Proteomes" id="UP000268094">
    <property type="component" value="Unassembled WGS sequence"/>
</dbReference>
<dbReference type="SUPFAM" id="SSF56176">
    <property type="entry name" value="FAD-binding/transporter-associated domain-like"/>
    <property type="match status" value="1"/>
</dbReference>
<dbReference type="InterPro" id="IPR016166">
    <property type="entry name" value="FAD-bd_PCMH"/>
</dbReference>
<dbReference type="PROSITE" id="PS51387">
    <property type="entry name" value="FAD_PCMH"/>
    <property type="match status" value="1"/>
</dbReference>
<evidence type="ECO:0000313" key="3">
    <source>
        <dbReference type="Proteomes" id="UP000268094"/>
    </source>
</evidence>
<dbReference type="EMBL" id="RAVZ01000012">
    <property type="protein sequence ID" value="RKG93186.1"/>
    <property type="molecule type" value="Genomic_DNA"/>
</dbReference>
<dbReference type="InterPro" id="IPR016169">
    <property type="entry name" value="FAD-bd_PCMH_sub2"/>
</dbReference>
<dbReference type="RefSeq" id="WP_120539135.1">
    <property type="nucleotide sequence ID" value="NZ_RAVZ01000012.1"/>
</dbReference>
<dbReference type="InterPro" id="IPR036318">
    <property type="entry name" value="FAD-bd_PCMH-like_sf"/>
</dbReference>
<dbReference type="InterPro" id="IPR010031">
    <property type="entry name" value="FAD_lactone_oxidase-like"/>
</dbReference>
<evidence type="ECO:0000313" key="2">
    <source>
        <dbReference type="EMBL" id="RKG93186.1"/>
    </source>
</evidence>
<reference evidence="3" key="1">
    <citation type="submission" date="2018-09" db="EMBL/GenBank/DDBJ databases">
        <authorList>
            <person name="Livingstone P.G."/>
            <person name="Whitworth D.E."/>
        </authorList>
    </citation>
    <scope>NUCLEOTIDE SEQUENCE [LARGE SCALE GENOMIC DNA]</scope>
    <source>
        <strain evidence="3">CA054A</strain>
    </source>
</reference>
<dbReference type="Pfam" id="PF01565">
    <property type="entry name" value="FAD_binding_4"/>
    <property type="match status" value="1"/>
</dbReference>
<dbReference type="PANTHER" id="PTHR43762:SF1">
    <property type="entry name" value="D-ARABINONO-1,4-LACTONE OXIDASE"/>
    <property type="match status" value="1"/>
</dbReference>
<proteinExistence type="predicted"/>